<reference evidence="3 4" key="1">
    <citation type="journal article" date="2017" name="Genome Biol. Evol.">
        <title>Phytophthora megakarya and P. palmivora, closely related causal agents of cacao black pod rot, underwent increases in genome sizes and gene numbers by different mechanisms.</title>
        <authorList>
            <person name="Ali S.S."/>
            <person name="Shao J."/>
            <person name="Lary D.J."/>
            <person name="Kronmiller B."/>
            <person name="Shen D."/>
            <person name="Strem M.D."/>
            <person name="Amoako-Attah I."/>
            <person name="Akrofi A.Y."/>
            <person name="Begoude B.A."/>
            <person name="Ten Hoopen G.M."/>
            <person name="Coulibaly K."/>
            <person name="Kebe B.I."/>
            <person name="Melnick R.L."/>
            <person name="Guiltinan M.J."/>
            <person name="Tyler B.M."/>
            <person name="Meinhardt L.W."/>
            <person name="Bailey B.A."/>
        </authorList>
    </citation>
    <scope>NUCLEOTIDE SEQUENCE [LARGE SCALE GENOMIC DNA]</scope>
    <source>
        <strain evidence="4">sbr112.9</strain>
    </source>
</reference>
<keyword evidence="1" id="KW-1133">Transmembrane helix</keyword>
<dbReference type="Proteomes" id="UP000237271">
    <property type="component" value="Unassembled WGS sequence"/>
</dbReference>
<evidence type="ECO:0000256" key="1">
    <source>
        <dbReference type="SAM" id="Phobius"/>
    </source>
</evidence>
<organism evidence="3 4">
    <name type="scientific">Phytophthora palmivora</name>
    <dbReference type="NCBI Taxonomy" id="4796"/>
    <lineage>
        <taxon>Eukaryota</taxon>
        <taxon>Sar</taxon>
        <taxon>Stramenopiles</taxon>
        <taxon>Oomycota</taxon>
        <taxon>Peronosporomycetes</taxon>
        <taxon>Peronosporales</taxon>
        <taxon>Peronosporaceae</taxon>
        <taxon>Phytophthora</taxon>
    </lineage>
</organism>
<sequence>MRWLFALVALLLSARYSWTILWVATRLLQVAVLVVGSGSFWWLLRSYQLQKEQELLDQALLKFKYYNRYRSRLNTGDSASMTDAGFQLRVLKRLPIVAHLRTSWSLPPEICDEIAALVKLIVKDYVQYWFQDVSPNEDFPTDVKFLLADLLGAVASRVLEIDPSQALTMVAKSLELLRLHLGWFREAYAQLAEEYPAVFEGDENDSNLLKRQEYVTAFVQRSPFVHPGCVGTGAPSSPVTASSTDLS</sequence>
<dbReference type="AlphaFoldDB" id="A0A2P4XQ75"/>
<dbReference type="PANTHER" id="PTHR22775:SF3">
    <property type="entry name" value="SORTING NEXIN-13"/>
    <property type="match status" value="1"/>
</dbReference>
<keyword evidence="1" id="KW-0812">Transmembrane</keyword>
<gene>
    <name evidence="3" type="ORF">PHPALM_16252</name>
</gene>
<feature type="transmembrane region" description="Helical" evidence="1">
    <location>
        <begin position="27"/>
        <end position="44"/>
    </location>
</feature>
<dbReference type="InterPro" id="IPR003114">
    <property type="entry name" value="Phox_assoc"/>
</dbReference>
<dbReference type="GO" id="GO:0035091">
    <property type="term" value="F:phosphatidylinositol binding"/>
    <property type="evidence" value="ECO:0007669"/>
    <property type="project" value="TreeGrafter"/>
</dbReference>
<feature type="domain" description="PXA" evidence="2">
    <location>
        <begin position="107"/>
        <end position="247"/>
    </location>
</feature>
<dbReference type="Pfam" id="PF02194">
    <property type="entry name" value="PXA"/>
    <property type="match status" value="1"/>
</dbReference>
<comment type="caution">
    <text evidence="3">The sequence shown here is derived from an EMBL/GenBank/DDBJ whole genome shotgun (WGS) entry which is preliminary data.</text>
</comment>
<protein>
    <recommendedName>
        <fullName evidence="2">PXA domain-containing protein</fullName>
    </recommendedName>
</protein>
<keyword evidence="4" id="KW-1185">Reference proteome</keyword>
<proteinExistence type="predicted"/>
<evidence type="ECO:0000259" key="2">
    <source>
        <dbReference type="PROSITE" id="PS51207"/>
    </source>
</evidence>
<dbReference type="PANTHER" id="PTHR22775">
    <property type="entry name" value="SORTING NEXIN"/>
    <property type="match status" value="1"/>
</dbReference>
<evidence type="ECO:0000313" key="4">
    <source>
        <dbReference type="Proteomes" id="UP000237271"/>
    </source>
</evidence>
<name>A0A2P4XQ75_9STRA</name>
<accession>A0A2P4XQ75</accession>
<dbReference type="OrthoDB" id="5582218at2759"/>
<evidence type="ECO:0000313" key="3">
    <source>
        <dbReference type="EMBL" id="POM67698.1"/>
    </source>
</evidence>
<dbReference type="PROSITE" id="PS51207">
    <property type="entry name" value="PXA"/>
    <property type="match status" value="1"/>
</dbReference>
<keyword evidence="1" id="KW-0472">Membrane</keyword>
<dbReference type="EMBL" id="NCKW01008762">
    <property type="protein sequence ID" value="POM67698.1"/>
    <property type="molecule type" value="Genomic_DNA"/>
</dbReference>